<dbReference type="Gene3D" id="1.10.510.10">
    <property type="entry name" value="Transferase(Phosphotransferase) domain 1"/>
    <property type="match status" value="1"/>
</dbReference>
<feature type="compositionally biased region" description="Low complexity" evidence="1">
    <location>
        <begin position="100"/>
        <end position="112"/>
    </location>
</feature>
<proteinExistence type="predicted"/>
<organism evidence="4 5">
    <name type="scientific">Hyaloperonospora brassicae</name>
    <name type="common">Brassica downy mildew</name>
    <name type="synonym">Peronospora brassicae</name>
    <dbReference type="NCBI Taxonomy" id="162125"/>
    <lineage>
        <taxon>Eukaryota</taxon>
        <taxon>Sar</taxon>
        <taxon>Stramenopiles</taxon>
        <taxon>Oomycota</taxon>
        <taxon>Peronosporomycetes</taxon>
        <taxon>Peronosporales</taxon>
        <taxon>Peronosporaceae</taxon>
        <taxon>Hyaloperonospora</taxon>
    </lineage>
</organism>
<dbReference type="Proteomes" id="UP001162031">
    <property type="component" value="Unassembled WGS sequence"/>
</dbReference>
<comment type="caution">
    <text evidence="4">The sequence shown here is derived from an EMBL/GenBank/DDBJ whole genome shotgun (WGS) entry which is preliminary data.</text>
</comment>
<dbReference type="PANTHER" id="PTHR44329:SF214">
    <property type="entry name" value="PROTEIN KINASE DOMAIN-CONTAINING PROTEIN"/>
    <property type="match status" value="1"/>
</dbReference>
<evidence type="ECO:0000259" key="3">
    <source>
        <dbReference type="PROSITE" id="PS50011"/>
    </source>
</evidence>
<dbReference type="PROSITE" id="PS50011">
    <property type="entry name" value="PROTEIN_KINASE_DOM"/>
    <property type="match status" value="1"/>
</dbReference>
<feature type="region of interest" description="Disordered" evidence="1">
    <location>
        <begin position="93"/>
        <end position="129"/>
    </location>
</feature>
<dbReference type="GO" id="GO:0004674">
    <property type="term" value="F:protein serine/threonine kinase activity"/>
    <property type="evidence" value="ECO:0007669"/>
    <property type="project" value="TreeGrafter"/>
</dbReference>
<keyword evidence="5" id="KW-1185">Reference proteome</keyword>
<feature type="compositionally biased region" description="Acidic residues" evidence="1">
    <location>
        <begin position="117"/>
        <end position="127"/>
    </location>
</feature>
<evidence type="ECO:0000256" key="2">
    <source>
        <dbReference type="SAM" id="Phobius"/>
    </source>
</evidence>
<reference evidence="4" key="1">
    <citation type="submission" date="2022-12" db="EMBL/GenBank/DDBJ databases">
        <authorList>
            <person name="Webb A."/>
        </authorList>
    </citation>
    <scope>NUCLEOTIDE SEQUENCE</scope>
    <source>
        <strain evidence="4">Hp1</strain>
    </source>
</reference>
<keyword evidence="2" id="KW-0812">Transmembrane</keyword>
<dbReference type="PANTHER" id="PTHR44329">
    <property type="entry name" value="SERINE/THREONINE-PROTEIN KINASE TNNI3K-RELATED"/>
    <property type="match status" value="1"/>
</dbReference>
<dbReference type="EMBL" id="CANTFL010001287">
    <property type="protein sequence ID" value="CAI5735842.1"/>
    <property type="molecule type" value="Genomic_DNA"/>
</dbReference>
<keyword evidence="2" id="KW-0472">Membrane</keyword>
<protein>
    <recommendedName>
        <fullName evidence="3">Protein kinase domain-containing protein</fullName>
    </recommendedName>
</protein>
<dbReference type="SUPFAM" id="SSF56112">
    <property type="entry name" value="Protein kinase-like (PK-like)"/>
    <property type="match status" value="1"/>
</dbReference>
<evidence type="ECO:0000313" key="5">
    <source>
        <dbReference type="Proteomes" id="UP001162031"/>
    </source>
</evidence>
<dbReference type="GO" id="GO:0005524">
    <property type="term" value="F:ATP binding"/>
    <property type="evidence" value="ECO:0007669"/>
    <property type="project" value="InterPro"/>
</dbReference>
<dbReference type="InterPro" id="IPR001245">
    <property type="entry name" value="Ser-Thr/Tyr_kinase_cat_dom"/>
</dbReference>
<dbReference type="Gene3D" id="3.30.200.20">
    <property type="entry name" value="Phosphorylase Kinase, domain 1"/>
    <property type="match status" value="1"/>
</dbReference>
<accession>A0AAV0UFT5</accession>
<feature type="domain" description="Protein kinase" evidence="3">
    <location>
        <begin position="155"/>
        <end position="455"/>
    </location>
</feature>
<sequence>MTGAASSDADESSTMDSKWVLVALSVAAVGLLTVGCCYCVEYVNCDLTPELLAIVADSAHRSSSATRFGTRLFYYLPGISSVPSMDVFDQFSRPPDARKSTSAATTATATASPALGIDDDDDDDDDGLQLSRDRRDELELHARVLEQCRLPPESVEGGELLHEGSFALAFRATLQLDGQPRRSVIVRRLLPELVDQQTYRRAFVADIALCAALVHPRIVAFVGVFGPTQRAYDLDASSCSSVLSLQEAQLSAVTEYMANGTLRALLTLRGRNSPDFGWFQSSVSMLKPKAQLALDIVDALVYLHSRPAGPTAALHPPELKAQRVLLSEHCDAKLCAFGLRRAVGVQAAFSRSDFSVAWLAPELLRGEPRSEQADVYSLGVLLTELDTGKLPFEAGVDMDDGMDEQRQLALLVSSGSIRPALSMDCPVQIQELVLRCLSFSPPQRPPAVEVQHTLRKLINGTSVCTLSQASLVSDMSVLDGTSGPSATALSALFTS</sequence>
<keyword evidence="2" id="KW-1133">Transmembrane helix</keyword>
<evidence type="ECO:0000313" key="4">
    <source>
        <dbReference type="EMBL" id="CAI5735842.1"/>
    </source>
</evidence>
<dbReference type="InterPro" id="IPR051681">
    <property type="entry name" value="Ser/Thr_Kinases-Pseudokinases"/>
</dbReference>
<gene>
    <name evidence="4" type="ORF">HBR001_LOCUS6621</name>
</gene>
<dbReference type="InterPro" id="IPR011009">
    <property type="entry name" value="Kinase-like_dom_sf"/>
</dbReference>
<name>A0AAV0UFT5_HYABA</name>
<feature type="transmembrane region" description="Helical" evidence="2">
    <location>
        <begin position="20"/>
        <end position="40"/>
    </location>
</feature>
<dbReference type="AlphaFoldDB" id="A0AAV0UFT5"/>
<evidence type="ECO:0000256" key="1">
    <source>
        <dbReference type="SAM" id="MobiDB-lite"/>
    </source>
</evidence>
<dbReference type="Pfam" id="PF07714">
    <property type="entry name" value="PK_Tyr_Ser-Thr"/>
    <property type="match status" value="1"/>
</dbReference>
<dbReference type="InterPro" id="IPR000719">
    <property type="entry name" value="Prot_kinase_dom"/>
</dbReference>